<proteinExistence type="predicted"/>
<feature type="region of interest" description="Disordered" evidence="1">
    <location>
        <begin position="51"/>
        <end position="145"/>
    </location>
</feature>
<dbReference type="EMBL" id="CM007384">
    <property type="protein sequence ID" value="ONK72346.1"/>
    <property type="molecule type" value="Genomic_DNA"/>
</dbReference>
<dbReference type="AlphaFoldDB" id="A0A5P1F1V9"/>
<accession>A0A5P1F1V9</accession>
<keyword evidence="4" id="KW-1185">Reference proteome</keyword>
<sequence length="165" mass="18061">MASSASSTLPPPSPPLPLSAAKKSFLHRVLPFLLTANLVVGAIIKEFSGSKKRKRDSLSLSKKSKPFGSKPAKFQSTGGFKKDPKSFKSKPIKSYDAFEKKEPTTPREKQLSAKEMAEERKKKRKPNYNIDDPVGDSGSLSETGTLISGDFDRLVFSRLIQSLCG</sequence>
<evidence type="ECO:0000313" key="4">
    <source>
        <dbReference type="Proteomes" id="UP000243459"/>
    </source>
</evidence>
<feature type="transmembrane region" description="Helical" evidence="2">
    <location>
        <begin position="25"/>
        <end position="44"/>
    </location>
</feature>
<gene>
    <name evidence="3" type="ORF">A4U43_C04F18450</name>
</gene>
<keyword evidence="2" id="KW-1133">Transmembrane helix</keyword>
<feature type="compositionally biased region" description="Low complexity" evidence="1">
    <location>
        <begin position="58"/>
        <end position="74"/>
    </location>
</feature>
<keyword evidence="2" id="KW-0472">Membrane</keyword>
<evidence type="ECO:0000313" key="3">
    <source>
        <dbReference type="EMBL" id="ONK72346.1"/>
    </source>
</evidence>
<evidence type="ECO:0000256" key="1">
    <source>
        <dbReference type="SAM" id="MobiDB-lite"/>
    </source>
</evidence>
<dbReference type="Proteomes" id="UP000243459">
    <property type="component" value="Chromosome 4"/>
</dbReference>
<organism evidence="3 4">
    <name type="scientific">Asparagus officinalis</name>
    <name type="common">Garden asparagus</name>
    <dbReference type="NCBI Taxonomy" id="4686"/>
    <lineage>
        <taxon>Eukaryota</taxon>
        <taxon>Viridiplantae</taxon>
        <taxon>Streptophyta</taxon>
        <taxon>Embryophyta</taxon>
        <taxon>Tracheophyta</taxon>
        <taxon>Spermatophyta</taxon>
        <taxon>Magnoliopsida</taxon>
        <taxon>Liliopsida</taxon>
        <taxon>Asparagales</taxon>
        <taxon>Asparagaceae</taxon>
        <taxon>Asparagoideae</taxon>
        <taxon>Asparagus</taxon>
    </lineage>
</organism>
<feature type="compositionally biased region" description="Basic and acidic residues" evidence="1">
    <location>
        <begin position="96"/>
        <end position="120"/>
    </location>
</feature>
<reference evidence="4" key="1">
    <citation type="journal article" date="2017" name="Nat. Commun.">
        <title>The asparagus genome sheds light on the origin and evolution of a young Y chromosome.</title>
        <authorList>
            <person name="Harkess A."/>
            <person name="Zhou J."/>
            <person name="Xu C."/>
            <person name="Bowers J.E."/>
            <person name="Van der Hulst R."/>
            <person name="Ayyampalayam S."/>
            <person name="Mercati F."/>
            <person name="Riccardi P."/>
            <person name="McKain M.R."/>
            <person name="Kakrana A."/>
            <person name="Tang H."/>
            <person name="Ray J."/>
            <person name="Groenendijk J."/>
            <person name="Arikit S."/>
            <person name="Mathioni S.M."/>
            <person name="Nakano M."/>
            <person name="Shan H."/>
            <person name="Telgmann-Rauber A."/>
            <person name="Kanno A."/>
            <person name="Yue Z."/>
            <person name="Chen H."/>
            <person name="Li W."/>
            <person name="Chen Y."/>
            <person name="Xu X."/>
            <person name="Zhang Y."/>
            <person name="Luo S."/>
            <person name="Chen H."/>
            <person name="Gao J."/>
            <person name="Mao Z."/>
            <person name="Pires J.C."/>
            <person name="Luo M."/>
            <person name="Kudrna D."/>
            <person name="Wing R.A."/>
            <person name="Meyers B.C."/>
            <person name="Yi K."/>
            <person name="Kong H."/>
            <person name="Lavrijsen P."/>
            <person name="Sunseri F."/>
            <person name="Falavigna A."/>
            <person name="Ye Y."/>
            <person name="Leebens-Mack J.H."/>
            <person name="Chen G."/>
        </authorList>
    </citation>
    <scope>NUCLEOTIDE SEQUENCE [LARGE SCALE GENOMIC DNA]</scope>
    <source>
        <strain evidence="4">cv. DH0086</strain>
    </source>
</reference>
<evidence type="ECO:0000256" key="2">
    <source>
        <dbReference type="SAM" id="Phobius"/>
    </source>
</evidence>
<protein>
    <submittedName>
        <fullName evidence="3">Uncharacterized protein</fullName>
    </submittedName>
</protein>
<name>A0A5P1F1V9_ASPOF</name>
<keyword evidence="2" id="KW-0812">Transmembrane</keyword>
<dbReference type="Gramene" id="ONK72346">
    <property type="protein sequence ID" value="ONK72346"/>
    <property type="gene ID" value="A4U43_C04F18450"/>
</dbReference>